<dbReference type="Pfam" id="PF12487">
    <property type="entry name" value="DUF3703"/>
    <property type="match status" value="1"/>
</dbReference>
<proteinExistence type="predicted"/>
<protein>
    <submittedName>
        <fullName evidence="1">DUF3703 domain-containing protein</fullName>
    </submittedName>
</protein>
<evidence type="ECO:0000313" key="2">
    <source>
        <dbReference type="Proteomes" id="UP000317550"/>
    </source>
</evidence>
<reference evidence="2" key="1">
    <citation type="submission" date="2019-07" db="EMBL/GenBank/DDBJ databases">
        <title>Chitinimonas sp. nov., isolated from Ny-Alesund, arctica soil.</title>
        <authorList>
            <person name="Xu Q."/>
            <person name="Peng F."/>
        </authorList>
    </citation>
    <scope>NUCLEOTIDE SEQUENCE [LARGE SCALE GENOMIC DNA]</scope>
    <source>
        <strain evidence="2">R3-44</strain>
    </source>
</reference>
<dbReference type="EMBL" id="CP041730">
    <property type="protein sequence ID" value="QDQ27006.1"/>
    <property type="molecule type" value="Genomic_DNA"/>
</dbReference>
<organism evidence="1 2">
    <name type="scientific">Chitinimonas arctica</name>
    <dbReference type="NCBI Taxonomy" id="2594795"/>
    <lineage>
        <taxon>Bacteria</taxon>
        <taxon>Pseudomonadati</taxon>
        <taxon>Pseudomonadota</taxon>
        <taxon>Betaproteobacteria</taxon>
        <taxon>Neisseriales</taxon>
        <taxon>Chitinibacteraceae</taxon>
        <taxon>Chitinimonas</taxon>
    </lineage>
</organism>
<dbReference type="KEGG" id="cari:FNU76_11895"/>
<dbReference type="OrthoDB" id="9799416at2"/>
<dbReference type="RefSeq" id="WP_144278399.1">
    <property type="nucleotide sequence ID" value="NZ_CP041730.1"/>
</dbReference>
<dbReference type="Proteomes" id="UP000317550">
    <property type="component" value="Chromosome"/>
</dbReference>
<dbReference type="AlphaFoldDB" id="A0A516SFR3"/>
<accession>A0A516SFR3</accession>
<gene>
    <name evidence="1" type="ORF">FNU76_11895</name>
</gene>
<keyword evidence="2" id="KW-1185">Reference proteome</keyword>
<sequence length="115" mass="12818">MQLSPLAESAYQQAMADAQAFCLAGQYEAAFAQLERAHILGQQALLLHWRVHLAMLRVALAQSNRTEGLGQLWRLFLTPFGHLVNRLPVGNTGRANISAFKPMPIPEELRRIMAP</sequence>
<dbReference type="InterPro" id="IPR022172">
    <property type="entry name" value="DUF3703"/>
</dbReference>
<name>A0A516SFR3_9NEIS</name>
<evidence type="ECO:0000313" key="1">
    <source>
        <dbReference type="EMBL" id="QDQ27006.1"/>
    </source>
</evidence>